<sequence>MTLVVGHSASWSRHSMFKSIQATSIINTRRDFRGDLSLLLATLRGFDLSNDIFDQSVYLDAHGGYCDVFTAKSKRHGNMTVAVKRLRVHILRNEEASKMILRELRIWSSLHHPNVLPLLGYVMQGSYPAFVSQWMVKGSLRNYLEKSTDIPLVHLARGIADGLLYLHNQGVVHSDLKSDNILMSDSFSPLLADFGISRLMTSSSSTSSTTGAKGSARWMAFELLSPRMNGASGKHTKESDVWAYGMVIYELLTGHVPYMDLKNDLQVSVAIAGGQLPAMPDNLDEENKKHLWWICQKCWRSFPKKRPGIGRILSKLPHDSGIRKRSIPFPISTQTDLPSLLHCQQSQLVLINEKRKPLKESETRVVCPVPSCRATLVGECIQDHLASHMHKSLRLASVSQYERIDDQHQEVLYFCDHCGRGFSCQSKLNRHFAVNPYTGLFCRTRSYI</sequence>
<dbReference type="Pfam" id="PF07714">
    <property type="entry name" value="PK_Tyr_Ser-Thr"/>
    <property type="match status" value="1"/>
</dbReference>
<dbReference type="InterPro" id="IPR000719">
    <property type="entry name" value="Prot_kinase_dom"/>
</dbReference>
<dbReference type="InterPro" id="IPR001245">
    <property type="entry name" value="Ser-Thr/Tyr_kinase_cat_dom"/>
</dbReference>
<dbReference type="InterPro" id="IPR011009">
    <property type="entry name" value="Kinase-like_dom_sf"/>
</dbReference>
<dbReference type="SMART" id="SM00220">
    <property type="entry name" value="S_TKc"/>
    <property type="match status" value="1"/>
</dbReference>
<evidence type="ECO:0000259" key="2">
    <source>
        <dbReference type="PROSITE" id="PS50011"/>
    </source>
</evidence>
<organism evidence="4 5">
    <name type="scientific">Schizopora paradoxa</name>
    <dbReference type="NCBI Taxonomy" id="27342"/>
    <lineage>
        <taxon>Eukaryota</taxon>
        <taxon>Fungi</taxon>
        <taxon>Dikarya</taxon>
        <taxon>Basidiomycota</taxon>
        <taxon>Agaricomycotina</taxon>
        <taxon>Agaricomycetes</taxon>
        <taxon>Hymenochaetales</taxon>
        <taxon>Schizoporaceae</taxon>
        <taxon>Schizopora</taxon>
    </lineage>
</organism>
<keyword evidence="5" id="KW-1185">Reference proteome</keyword>
<dbReference type="Proteomes" id="UP000053477">
    <property type="component" value="Unassembled WGS sequence"/>
</dbReference>
<gene>
    <name evidence="4" type="ORF">SCHPADRAFT_899107</name>
</gene>
<protein>
    <submittedName>
        <fullName evidence="4">Kinase-like protein</fullName>
    </submittedName>
</protein>
<dbReference type="GO" id="GO:0005524">
    <property type="term" value="F:ATP binding"/>
    <property type="evidence" value="ECO:0007669"/>
    <property type="project" value="InterPro"/>
</dbReference>
<evidence type="ECO:0000313" key="4">
    <source>
        <dbReference type="EMBL" id="KLO19000.1"/>
    </source>
</evidence>
<dbReference type="SUPFAM" id="SSF56112">
    <property type="entry name" value="Protein kinase-like (PK-like)"/>
    <property type="match status" value="1"/>
</dbReference>
<dbReference type="AlphaFoldDB" id="A0A0H2S426"/>
<dbReference type="InterPro" id="IPR051681">
    <property type="entry name" value="Ser/Thr_Kinases-Pseudokinases"/>
</dbReference>
<dbReference type="InterPro" id="IPR008271">
    <property type="entry name" value="Ser/Thr_kinase_AS"/>
</dbReference>
<proteinExistence type="predicted"/>
<keyword evidence="4" id="KW-0808">Transferase</keyword>
<dbReference type="PROSITE" id="PS00108">
    <property type="entry name" value="PROTEIN_KINASE_ST"/>
    <property type="match status" value="1"/>
</dbReference>
<keyword evidence="1" id="KW-0862">Zinc</keyword>
<dbReference type="PANTHER" id="PTHR44329">
    <property type="entry name" value="SERINE/THREONINE-PROTEIN KINASE TNNI3K-RELATED"/>
    <property type="match status" value="1"/>
</dbReference>
<dbReference type="PANTHER" id="PTHR44329:SF214">
    <property type="entry name" value="PROTEIN KINASE DOMAIN-CONTAINING PROTEIN"/>
    <property type="match status" value="1"/>
</dbReference>
<dbReference type="EMBL" id="KQ085889">
    <property type="protein sequence ID" value="KLO19000.1"/>
    <property type="molecule type" value="Genomic_DNA"/>
</dbReference>
<dbReference type="GO" id="GO:0008270">
    <property type="term" value="F:zinc ion binding"/>
    <property type="evidence" value="ECO:0007669"/>
    <property type="project" value="UniProtKB-KW"/>
</dbReference>
<keyword evidence="1" id="KW-0863">Zinc-finger</keyword>
<feature type="domain" description="C2H2-type" evidence="3">
    <location>
        <begin position="413"/>
        <end position="439"/>
    </location>
</feature>
<feature type="domain" description="Protein kinase" evidence="2">
    <location>
        <begin position="54"/>
        <end position="321"/>
    </location>
</feature>
<dbReference type="GO" id="GO:0004674">
    <property type="term" value="F:protein serine/threonine kinase activity"/>
    <property type="evidence" value="ECO:0007669"/>
    <property type="project" value="TreeGrafter"/>
</dbReference>
<evidence type="ECO:0000259" key="3">
    <source>
        <dbReference type="PROSITE" id="PS50157"/>
    </source>
</evidence>
<dbReference type="PROSITE" id="PS50011">
    <property type="entry name" value="PROTEIN_KINASE_DOM"/>
    <property type="match status" value="1"/>
</dbReference>
<dbReference type="OrthoDB" id="346907at2759"/>
<dbReference type="InParanoid" id="A0A0H2S426"/>
<accession>A0A0H2S426</accession>
<dbReference type="STRING" id="27342.A0A0H2S426"/>
<reference evidence="4 5" key="1">
    <citation type="submission" date="2015-04" db="EMBL/GenBank/DDBJ databases">
        <title>Complete genome sequence of Schizopora paradoxa KUC8140, a cosmopolitan wood degrader in East Asia.</title>
        <authorList>
            <consortium name="DOE Joint Genome Institute"/>
            <person name="Min B."/>
            <person name="Park H."/>
            <person name="Jang Y."/>
            <person name="Kim J.-J."/>
            <person name="Kim K.H."/>
            <person name="Pangilinan J."/>
            <person name="Lipzen A."/>
            <person name="Riley R."/>
            <person name="Grigoriev I.V."/>
            <person name="Spatafora J.W."/>
            <person name="Choi I.-G."/>
        </authorList>
    </citation>
    <scope>NUCLEOTIDE SEQUENCE [LARGE SCALE GENOMIC DNA]</scope>
    <source>
        <strain evidence="4 5">KUC8140</strain>
    </source>
</reference>
<evidence type="ECO:0000313" key="5">
    <source>
        <dbReference type="Proteomes" id="UP000053477"/>
    </source>
</evidence>
<dbReference type="InterPro" id="IPR013087">
    <property type="entry name" value="Znf_C2H2_type"/>
</dbReference>
<dbReference type="Gene3D" id="1.10.510.10">
    <property type="entry name" value="Transferase(Phosphotransferase) domain 1"/>
    <property type="match status" value="1"/>
</dbReference>
<evidence type="ECO:0000256" key="1">
    <source>
        <dbReference type="PROSITE-ProRule" id="PRU00042"/>
    </source>
</evidence>
<keyword evidence="4" id="KW-0418">Kinase</keyword>
<name>A0A0H2S426_9AGAM</name>
<dbReference type="PROSITE" id="PS50157">
    <property type="entry name" value="ZINC_FINGER_C2H2_2"/>
    <property type="match status" value="1"/>
</dbReference>
<keyword evidence="1" id="KW-0479">Metal-binding</keyword>